<dbReference type="SMART" id="SM00784">
    <property type="entry name" value="SPT2"/>
    <property type="match status" value="1"/>
</dbReference>
<feature type="compositionally biased region" description="Basic and acidic residues" evidence="3">
    <location>
        <begin position="232"/>
        <end position="245"/>
    </location>
</feature>
<gene>
    <name evidence="4" type="ORF">B0J11DRAFT_530530</name>
</gene>
<dbReference type="InterPro" id="IPR013256">
    <property type="entry name" value="Chromatin_SPT2"/>
</dbReference>
<sequence length="380" mass="40402">MSLLNNLLSSIDPTAAPKPSNITGARQTQPASGPKPASRPAASINGVSQAQPLKRKADGLPEGGQVKVQRKDGTPSLSRPGTPGQTARPNGVNRPLSASDTLKSKPPTPAPSIPYRGTAASGGLTLAKPQVAISRKPTIATTTNAPPNNSAKAANPSVKPATSSTTTATSQPVKKGYAAMLQKAKEREQTKAPTPPVKNEPTKILSKKEREALRAQAKGKKPPSTIQAKQAKAPELKGKVPERSKSVGYQGTARPIKKPVETGYKGTARPNSVTPGAVGKTGASSAARAKSKQPQRRDDGYANWSDLDDMDDEEEDYESAEDLSDMEGGIWDVEEEEQMALKVARKEDAEALAEENEHKRQKEERKRKLMNLAASAKKKY</sequence>
<evidence type="ECO:0000256" key="2">
    <source>
        <dbReference type="ARBA" id="ARBA00023054"/>
    </source>
</evidence>
<feature type="compositionally biased region" description="Acidic residues" evidence="3">
    <location>
        <begin position="306"/>
        <end position="325"/>
    </location>
</feature>
<feature type="region of interest" description="Disordered" evidence="3">
    <location>
        <begin position="1"/>
        <end position="335"/>
    </location>
</feature>
<dbReference type="EMBL" id="JAGMWT010000008">
    <property type="protein sequence ID" value="KAH7124036.1"/>
    <property type="molecule type" value="Genomic_DNA"/>
</dbReference>
<name>A0A9P9IKQ0_9PLEO</name>
<reference evidence="4" key="1">
    <citation type="journal article" date="2021" name="Nat. Commun.">
        <title>Genetic determinants of endophytism in the Arabidopsis root mycobiome.</title>
        <authorList>
            <person name="Mesny F."/>
            <person name="Miyauchi S."/>
            <person name="Thiergart T."/>
            <person name="Pickel B."/>
            <person name="Atanasova L."/>
            <person name="Karlsson M."/>
            <person name="Huettel B."/>
            <person name="Barry K.W."/>
            <person name="Haridas S."/>
            <person name="Chen C."/>
            <person name="Bauer D."/>
            <person name="Andreopoulos W."/>
            <person name="Pangilinan J."/>
            <person name="LaButti K."/>
            <person name="Riley R."/>
            <person name="Lipzen A."/>
            <person name="Clum A."/>
            <person name="Drula E."/>
            <person name="Henrissat B."/>
            <person name="Kohler A."/>
            <person name="Grigoriev I.V."/>
            <person name="Martin F.M."/>
            <person name="Hacquard S."/>
        </authorList>
    </citation>
    <scope>NUCLEOTIDE SEQUENCE</scope>
    <source>
        <strain evidence="4">MPI-CAGE-CH-0243</strain>
    </source>
</reference>
<evidence type="ECO:0008006" key="6">
    <source>
        <dbReference type="Google" id="ProtNLM"/>
    </source>
</evidence>
<organism evidence="4 5">
    <name type="scientific">Dendryphion nanum</name>
    <dbReference type="NCBI Taxonomy" id="256645"/>
    <lineage>
        <taxon>Eukaryota</taxon>
        <taxon>Fungi</taxon>
        <taxon>Dikarya</taxon>
        <taxon>Ascomycota</taxon>
        <taxon>Pezizomycotina</taxon>
        <taxon>Dothideomycetes</taxon>
        <taxon>Pleosporomycetidae</taxon>
        <taxon>Pleosporales</taxon>
        <taxon>Torulaceae</taxon>
        <taxon>Dendryphion</taxon>
    </lineage>
</organism>
<protein>
    <recommendedName>
        <fullName evidence="6">SPT2 chromatin protein</fullName>
    </recommendedName>
</protein>
<dbReference type="Pfam" id="PF08243">
    <property type="entry name" value="SPT2"/>
    <property type="match status" value="1"/>
</dbReference>
<evidence type="ECO:0000256" key="1">
    <source>
        <dbReference type="ARBA" id="ARBA00006461"/>
    </source>
</evidence>
<proteinExistence type="inferred from homology"/>
<evidence type="ECO:0000256" key="3">
    <source>
        <dbReference type="SAM" id="MobiDB-lite"/>
    </source>
</evidence>
<keyword evidence="2" id="KW-0175">Coiled coil</keyword>
<dbReference type="OrthoDB" id="5430658at2759"/>
<feature type="compositionally biased region" description="Low complexity" evidence="3">
    <location>
        <begin position="136"/>
        <end position="170"/>
    </location>
</feature>
<keyword evidence="5" id="KW-1185">Reference proteome</keyword>
<evidence type="ECO:0000313" key="5">
    <source>
        <dbReference type="Proteomes" id="UP000700596"/>
    </source>
</evidence>
<accession>A0A9P9IKQ0</accession>
<feature type="compositionally biased region" description="Polar residues" evidence="3">
    <location>
        <begin position="1"/>
        <end position="12"/>
    </location>
</feature>
<evidence type="ECO:0000313" key="4">
    <source>
        <dbReference type="EMBL" id="KAH7124036.1"/>
    </source>
</evidence>
<dbReference type="Proteomes" id="UP000700596">
    <property type="component" value="Unassembled WGS sequence"/>
</dbReference>
<feature type="compositionally biased region" description="Polar residues" evidence="3">
    <location>
        <begin position="20"/>
        <end position="31"/>
    </location>
</feature>
<dbReference type="AlphaFoldDB" id="A0A9P9IKQ0"/>
<comment type="caution">
    <text evidence="4">The sequence shown here is derived from an EMBL/GenBank/DDBJ whole genome shotgun (WGS) entry which is preliminary data.</text>
</comment>
<feature type="region of interest" description="Disordered" evidence="3">
    <location>
        <begin position="347"/>
        <end position="366"/>
    </location>
</feature>
<comment type="similarity">
    <text evidence="1">Belongs to the SPT2 family.</text>
</comment>
<feature type="compositionally biased region" description="Polar residues" evidence="3">
    <location>
        <begin position="75"/>
        <end position="88"/>
    </location>
</feature>